<keyword evidence="3" id="KW-1185">Reference proteome</keyword>
<sequence length="263" mass="28457">MVPGSPNHLSRFVPATPESLPAALLLGPEGAMSGTPHAGPHAADLLRLPLLFLHGGVWLDVGFMLFRDLDSLCWDALASADNPLELAGFRMTVDEGIATFWNGFIAARKGWSPCGSGTGLAEHPLLRYLPRYEVPSSTGQPPAFKYAAYADYLIQMFCLERLRHTRDPALGLGRPGLVRARGAAVRVRHQGVLGAGADALGRAQAVRYAEPPEAQRGARRRRPRRRGGYGEAKAFVDGILATSSTMKISHGIVTEQRKYPARI</sequence>
<feature type="compositionally biased region" description="Basic residues" evidence="1">
    <location>
        <begin position="217"/>
        <end position="227"/>
    </location>
</feature>
<dbReference type="SUPFAM" id="SSF53448">
    <property type="entry name" value="Nucleotide-diphospho-sugar transferases"/>
    <property type="match status" value="1"/>
</dbReference>
<feature type="region of interest" description="Disordered" evidence="1">
    <location>
        <begin position="208"/>
        <end position="227"/>
    </location>
</feature>
<evidence type="ECO:0000313" key="2">
    <source>
        <dbReference type="EMBL" id="RYO81100.1"/>
    </source>
</evidence>
<evidence type="ECO:0000313" key="3">
    <source>
        <dbReference type="Proteomes" id="UP000294003"/>
    </source>
</evidence>
<dbReference type="Gene3D" id="3.90.550.20">
    <property type="match status" value="1"/>
</dbReference>
<gene>
    <name evidence="2" type="ORF">DL762_007291</name>
</gene>
<accession>A0ABY0H3W0</accession>
<proteinExistence type="predicted"/>
<protein>
    <submittedName>
        <fullName evidence="2">Uncharacterized protein</fullName>
    </submittedName>
</protein>
<comment type="caution">
    <text evidence="2">The sequence shown here is derived from an EMBL/GenBank/DDBJ whole genome shotgun (WGS) entry which is preliminary data.</text>
</comment>
<evidence type="ECO:0000256" key="1">
    <source>
        <dbReference type="SAM" id="MobiDB-lite"/>
    </source>
</evidence>
<dbReference type="Proteomes" id="UP000294003">
    <property type="component" value="Unassembled WGS sequence"/>
</dbReference>
<dbReference type="InterPro" id="IPR029044">
    <property type="entry name" value="Nucleotide-diphossugar_trans"/>
</dbReference>
<name>A0ABY0H3W0_9PEZI</name>
<dbReference type="EMBL" id="QJNS01000262">
    <property type="protein sequence ID" value="RYO81100.1"/>
    <property type="molecule type" value="Genomic_DNA"/>
</dbReference>
<reference evidence="2 3" key="1">
    <citation type="submission" date="2018-06" db="EMBL/GenBank/DDBJ databases">
        <title>Complete Genomes of Monosporascus.</title>
        <authorList>
            <person name="Robinson A.J."/>
            <person name="Natvig D.O."/>
        </authorList>
    </citation>
    <scope>NUCLEOTIDE SEQUENCE [LARGE SCALE GENOMIC DNA]</scope>
    <source>
        <strain evidence="2 3">CBS 609.92</strain>
    </source>
</reference>
<organism evidence="2 3">
    <name type="scientific">Monosporascus cannonballus</name>
    <dbReference type="NCBI Taxonomy" id="155416"/>
    <lineage>
        <taxon>Eukaryota</taxon>
        <taxon>Fungi</taxon>
        <taxon>Dikarya</taxon>
        <taxon>Ascomycota</taxon>
        <taxon>Pezizomycotina</taxon>
        <taxon>Sordariomycetes</taxon>
        <taxon>Xylariomycetidae</taxon>
        <taxon>Xylariales</taxon>
        <taxon>Xylariales incertae sedis</taxon>
        <taxon>Monosporascus</taxon>
    </lineage>
</organism>